<dbReference type="GO" id="GO:0016903">
    <property type="term" value="F:oxidoreductase activity, acting on the aldehyde or oxo group of donors"/>
    <property type="evidence" value="ECO:0007669"/>
    <property type="project" value="InterPro"/>
</dbReference>
<keyword evidence="1" id="KW-0560">Oxidoreductase</keyword>
<dbReference type="InterPro" id="IPR033412">
    <property type="entry name" value="PFOR_II"/>
</dbReference>
<dbReference type="InterPro" id="IPR009014">
    <property type="entry name" value="Transketo_C/PFOR_II"/>
</dbReference>
<dbReference type="Gene3D" id="3.40.50.920">
    <property type="match status" value="1"/>
</dbReference>
<dbReference type="SUPFAM" id="SSF52518">
    <property type="entry name" value="Thiamin diphosphate-binding fold (THDP-binding)"/>
    <property type="match status" value="1"/>
</dbReference>
<dbReference type="InterPro" id="IPR019752">
    <property type="entry name" value="Pyrv/ketoisovalerate_OxRed_cat"/>
</dbReference>
<comment type="caution">
    <text evidence="5">The sequence shown here is derived from an EMBL/GenBank/DDBJ whole genome shotgun (WGS) entry which is preliminary data.</text>
</comment>
<sequence>MTDRVSEETHEVEELESVAIRFAGDSGDGMQLTGTQFTNTSAVFGNDISTMPDFPAEIRAPAGTLAGVSGFQVHFSSRNVLTPGDAPQVLVAMNPAALKASLPELERAGTIIVNTDAFTKQNLSKAGYSSNPLEDGSLEGYQVLTVPMTSLNREALAGFNELTNKERDRCQNFFALGMVFWMFDRSMDTTREWLFKKFARKPVIAEANLKAMETGYFLGETTETFQQRYQVRPAALPPGTYRKVTGNEALSMGLVTAAQKMGKPLFYGSYPITPASDILHSLAPLRHFDVRTFQAEDEIAAICAVIGAAFGGALAVTGTSGPGIALKSEAINLALTLELPMIVVNVQRGGPSTGLPTKTEQADLLQAMFGRNGESPLPIVAPATPSDCFEMALEAARLAVRAMTPVFLLSEGFLANSAEPWQAPKAEDIPEIGVTHPPGHRNGNGHDPFLPYARDPETLARPWALPGTPGLEHRLGGLSKAPVTGNVSYDPEHNEQMIGERAEKIERLADVIPEQEVFGADEADLLMVSWGGTFGVVRSAVASAQRAGRSVAHAHVRYLNPFPRNLASVLKRYRKIVVPELNSGQLALLLQGKLGVKVETYANLSARPLKIAEVRDVIHAELGRP</sequence>
<feature type="domain" description="Pyruvate flavodoxin/ferredoxin oxidoreductase pyrimidine binding" evidence="3">
    <location>
        <begin position="259"/>
        <end position="457"/>
    </location>
</feature>
<dbReference type="FunFam" id="3.40.50.970:FF:000022">
    <property type="entry name" value="2-oxoglutarate ferredoxin oxidoreductase alpha subunit"/>
    <property type="match status" value="1"/>
</dbReference>
<dbReference type="InterPro" id="IPR029061">
    <property type="entry name" value="THDP-binding"/>
</dbReference>
<dbReference type="InterPro" id="IPR002869">
    <property type="entry name" value="Pyrv_flavodox_OxRed_cen"/>
</dbReference>
<evidence type="ECO:0000313" key="5">
    <source>
        <dbReference type="EMBL" id="MYC95320.1"/>
    </source>
</evidence>
<dbReference type="Gene3D" id="3.40.920.10">
    <property type="entry name" value="Pyruvate-ferredoxin oxidoreductase, PFOR, domain III"/>
    <property type="match status" value="1"/>
</dbReference>
<dbReference type="Gene3D" id="3.40.50.970">
    <property type="match status" value="1"/>
</dbReference>
<dbReference type="NCBIfam" id="TIGR03710">
    <property type="entry name" value="OAFO_sf"/>
    <property type="match status" value="1"/>
</dbReference>
<dbReference type="Pfam" id="PF01558">
    <property type="entry name" value="POR"/>
    <property type="match status" value="1"/>
</dbReference>
<dbReference type="InterPro" id="IPR002880">
    <property type="entry name" value="Pyrv_Fd/Flavodoxin_OxRdtase_N"/>
</dbReference>
<evidence type="ECO:0000256" key="1">
    <source>
        <dbReference type="ARBA" id="ARBA00023002"/>
    </source>
</evidence>
<evidence type="ECO:0000259" key="3">
    <source>
        <dbReference type="Pfam" id="PF01855"/>
    </source>
</evidence>
<dbReference type="AlphaFoldDB" id="A0A6B1D603"/>
<gene>
    <name evidence="5" type="ORF">F4X14_10135</name>
</gene>
<dbReference type="InterPro" id="IPR050722">
    <property type="entry name" value="Pyruvate:ferred/Flavod_OxRd"/>
</dbReference>
<dbReference type="EMBL" id="VXMH01000051">
    <property type="protein sequence ID" value="MYC95320.1"/>
    <property type="molecule type" value="Genomic_DNA"/>
</dbReference>
<proteinExistence type="predicted"/>
<protein>
    <submittedName>
        <fullName evidence="5">2-oxoacid:acceptor oxidoreductase subunit alpha</fullName>
    </submittedName>
</protein>
<reference evidence="5" key="1">
    <citation type="submission" date="2019-09" db="EMBL/GenBank/DDBJ databases">
        <title>Characterisation of the sponge microbiome using genome-centric metagenomics.</title>
        <authorList>
            <person name="Engelberts J.P."/>
            <person name="Robbins S.J."/>
            <person name="De Goeij J.M."/>
            <person name="Aranda M."/>
            <person name="Bell S.C."/>
            <person name="Webster N.S."/>
        </authorList>
    </citation>
    <scope>NUCLEOTIDE SEQUENCE</scope>
    <source>
        <strain evidence="5">SB0661_bin_32</strain>
    </source>
</reference>
<feature type="domain" description="Pyruvate/ketoisovalerate oxidoreductase catalytic" evidence="2">
    <location>
        <begin position="27"/>
        <end position="216"/>
    </location>
</feature>
<dbReference type="GO" id="GO:0006979">
    <property type="term" value="P:response to oxidative stress"/>
    <property type="evidence" value="ECO:0007669"/>
    <property type="project" value="TreeGrafter"/>
</dbReference>
<dbReference type="Pfam" id="PF01855">
    <property type="entry name" value="POR_N"/>
    <property type="match status" value="1"/>
</dbReference>
<evidence type="ECO:0000259" key="4">
    <source>
        <dbReference type="Pfam" id="PF17147"/>
    </source>
</evidence>
<dbReference type="InterPro" id="IPR022367">
    <property type="entry name" value="2-oxoacid/accept_OxRdtase_asu"/>
</dbReference>
<dbReference type="PANTHER" id="PTHR32154">
    <property type="entry name" value="PYRUVATE-FLAVODOXIN OXIDOREDUCTASE-RELATED"/>
    <property type="match status" value="1"/>
</dbReference>
<feature type="domain" description="Pyruvate:ferredoxin oxidoreductase core" evidence="4">
    <location>
        <begin position="523"/>
        <end position="587"/>
    </location>
</feature>
<dbReference type="Pfam" id="PF17147">
    <property type="entry name" value="PFOR_II"/>
    <property type="match status" value="1"/>
</dbReference>
<dbReference type="PANTHER" id="PTHR32154:SF20">
    <property type="entry name" value="2-OXOGLUTARATE OXIDOREDUCTASE SUBUNIT KORA"/>
    <property type="match status" value="1"/>
</dbReference>
<name>A0A6B1D603_9CHLR</name>
<organism evidence="5">
    <name type="scientific">Caldilineaceae bacterium SB0661_bin_32</name>
    <dbReference type="NCBI Taxonomy" id="2605255"/>
    <lineage>
        <taxon>Bacteria</taxon>
        <taxon>Bacillati</taxon>
        <taxon>Chloroflexota</taxon>
        <taxon>Caldilineae</taxon>
        <taxon>Caldilineales</taxon>
        <taxon>Caldilineaceae</taxon>
    </lineage>
</organism>
<evidence type="ECO:0000259" key="2">
    <source>
        <dbReference type="Pfam" id="PF01558"/>
    </source>
</evidence>
<dbReference type="SUPFAM" id="SSF52922">
    <property type="entry name" value="TK C-terminal domain-like"/>
    <property type="match status" value="1"/>
</dbReference>
<dbReference type="SUPFAM" id="SSF53323">
    <property type="entry name" value="Pyruvate-ferredoxin oxidoreductase, PFOR, domain III"/>
    <property type="match status" value="1"/>
</dbReference>
<dbReference type="CDD" id="cd07034">
    <property type="entry name" value="TPP_PYR_PFOR_IOR-alpha_like"/>
    <property type="match status" value="1"/>
</dbReference>
<accession>A0A6B1D603</accession>